<evidence type="ECO:0008006" key="4">
    <source>
        <dbReference type="Google" id="ProtNLM"/>
    </source>
</evidence>
<dbReference type="EMBL" id="CP136512">
    <property type="protein sequence ID" value="WOD16270.1"/>
    <property type="molecule type" value="Genomic_DNA"/>
</dbReference>
<dbReference type="RefSeq" id="WP_317018827.1">
    <property type="nucleotide sequence ID" value="NZ_CP136512.1"/>
</dbReference>
<dbReference type="SUPFAM" id="SSF51445">
    <property type="entry name" value="(Trans)glycosidases"/>
    <property type="match status" value="1"/>
</dbReference>
<protein>
    <recommendedName>
        <fullName evidence="4">Glycoside hydrolase family 5 domain-containing protein</fullName>
    </recommendedName>
</protein>
<sequence length="567" mass="58884">MVKRREFLGLLTAVGSSYVLSACGGGSGGGDGGTANAGVTSSATPGSNGTGTSTGNNGAPVTTGSPASTQTSATSTGAKGGSSGSNGNGGASNHGTPASADGTLVPPAASITDNQAAVWTLVGGSVYRNSAKAGNTYNVSLLLWYGGGIYCDGTGGQFYGWNGSNWFACNDPRLGGTSADGTTIPGASYIIDKVGAIWSVVNGVVLRNNAAVGATANVSLLLWYGGKLWYRATGGQFYVCNDIDQWLPCTDPRISVAASSGTFHGINGHYDYLYTPAEVVSIMRNMGCSTYRVGATDDPTQLGAVVNLAQAFQAAGLTLFVLIDIGVRDWNGVLFSSESVAYTRGHSCGATVAAALAPYGVVMYECGNELTRDAAIVLNSGDAGTKASDFNNANWPVMRGVMRGMIDGVKSVQATAKCGINFCVADIGAADALWDGTQPDGTSGYPTVRWDLTTWHNYEVYGDIFDIGSDGTGPSFDLPAYCKARYGMPFLLTEWNTGPEKTQAYRADYISSRLATYYQARKTKNVQSVMYYVLDSGNATYGLMIAGAILNLPYNAFVSFVASHPDN</sequence>
<dbReference type="Gene3D" id="3.20.20.80">
    <property type="entry name" value="Glycosidases"/>
    <property type="match status" value="1"/>
</dbReference>
<feature type="compositionally biased region" description="Gly residues" evidence="1">
    <location>
        <begin position="78"/>
        <end position="92"/>
    </location>
</feature>
<name>A0ABZ0EGD2_9BURK</name>
<reference evidence="2 3" key="1">
    <citation type="submission" date="2023-10" db="EMBL/GenBank/DDBJ databases">
        <title>Surface-active antibiotics is a multifunctional adaptation for post-fire microbes.</title>
        <authorList>
            <person name="Liu M.D."/>
            <person name="Du Y."/>
            <person name="Koupaei S.K."/>
            <person name="Kim N.R."/>
            <person name="Zhang W."/>
            <person name="Traxler M.F."/>
        </authorList>
    </citation>
    <scope>NUCLEOTIDE SEQUENCE [LARGE SCALE GENOMIC DNA]</scope>
    <source>
        <strain evidence="2 3">F3</strain>
    </source>
</reference>
<keyword evidence="3" id="KW-1185">Reference proteome</keyword>
<evidence type="ECO:0000313" key="2">
    <source>
        <dbReference type="EMBL" id="WOD16270.1"/>
    </source>
</evidence>
<feature type="region of interest" description="Disordered" evidence="1">
    <location>
        <begin position="30"/>
        <end position="107"/>
    </location>
</feature>
<dbReference type="InterPro" id="IPR017853">
    <property type="entry name" value="GH"/>
</dbReference>
<accession>A0ABZ0EGD2</accession>
<dbReference type="Proteomes" id="UP001302652">
    <property type="component" value="Chromosome 2"/>
</dbReference>
<gene>
    <name evidence="2" type="ORF">RW095_10085</name>
</gene>
<feature type="compositionally biased region" description="Low complexity" evidence="1">
    <location>
        <begin position="40"/>
        <end position="77"/>
    </location>
</feature>
<evidence type="ECO:0000256" key="1">
    <source>
        <dbReference type="SAM" id="MobiDB-lite"/>
    </source>
</evidence>
<dbReference type="PROSITE" id="PS51257">
    <property type="entry name" value="PROKAR_LIPOPROTEIN"/>
    <property type="match status" value="1"/>
</dbReference>
<organism evidence="2 3">
    <name type="scientific">Paraburkholderia kirstenboschensis</name>
    <dbReference type="NCBI Taxonomy" id="1245436"/>
    <lineage>
        <taxon>Bacteria</taxon>
        <taxon>Pseudomonadati</taxon>
        <taxon>Pseudomonadota</taxon>
        <taxon>Betaproteobacteria</taxon>
        <taxon>Burkholderiales</taxon>
        <taxon>Burkholderiaceae</taxon>
        <taxon>Paraburkholderia</taxon>
    </lineage>
</organism>
<evidence type="ECO:0000313" key="3">
    <source>
        <dbReference type="Proteomes" id="UP001302652"/>
    </source>
</evidence>
<proteinExistence type="predicted"/>